<protein>
    <submittedName>
        <fullName evidence="1">Uncharacterized protein</fullName>
    </submittedName>
</protein>
<evidence type="ECO:0000313" key="1">
    <source>
        <dbReference type="EMBL" id="KFB08538.1"/>
    </source>
</evidence>
<dbReference type="Proteomes" id="UP000053675">
    <property type="component" value="Unassembled WGS sequence"/>
</dbReference>
<dbReference type="EMBL" id="JMQM01000002">
    <property type="protein sequence ID" value="KFB08538.1"/>
    <property type="molecule type" value="Genomic_DNA"/>
</dbReference>
<gene>
    <name evidence="1" type="ORF">EL18_02790</name>
</gene>
<evidence type="ECO:0000313" key="2">
    <source>
        <dbReference type="Proteomes" id="UP000053675"/>
    </source>
</evidence>
<keyword evidence="2" id="KW-1185">Reference proteome</keyword>
<name>A0A084U6F2_9HYPH</name>
<accession>A0A084U6F2</accession>
<sequence>MRAIEALAQADMTSVIGNDDAALRFTKTTAKTTVKTV</sequence>
<reference evidence="1 2" key="1">
    <citation type="submission" date="2014-05" db="EMBL/GenBank/DDBJ databases">
        <title>Draft Genome Sequence of Nitratireductor basaltis Strain UMTGB225, A Marine Bacterium Isolated from Green Barrel Tunicate.</title>
        <authorList>
            <person name="Gan H.Y."/>
        </authorList>
    </citation>
    <scope>NUCLEOTIDE SEQUENCE [LARGE SCALE GENOMIC DNA]</scope>
    <source>
        <strain evidence="1 2">UMTGB225</strain>
    </source>
</reference>
<organism evidence="1 2">
    <name type="scientific">Nitratireductor basaltis</name>
    <dbReference type="NCBI Taxonomy" id="472175"/>
    <lineage>
        <taxon>Bacteria</taxon>
        <taxon>Pseudomonadati</taxon>
        <taxon>Pseudomonadota</taxon>
        <taxon>Alphaproteobacteria</taxon>
        <taxon>Hyphomicrobiales</taxon>
        <taxon>Phyllobacteriaceae</taxon>
        <taxon>Nitratireductor</taxon>
    </lineage>
</organism>
<comment type="caution">
    <text evidence="1">The sequence shown here is derived from an EMBL/GenBank/DDBJ whole genome shotgun (WGS) entry which is preliminary data.</text>
</comment>
<dbReference type="AlphaFoldDB" id="A0A084U6F2"/>
<dbReference type="STRING" id="472175.EL18_02790"/>
<dbReference type="PATRIC" id="fig|472175.3.peg.2783"/>
<proteinExistence type="predicted"/>